<keyword evidence="3" id="KW-1185">Reference proteome</keyword>
<feature type="domain" description="YspA cpYpsA-related SLOG" evidence="1">
    <location>
        <begin position="5"/>
        <end position="88"/>
    </location>
</feature>
<evidence type="ECO:0000313" key="2">
    <source>
        <dbReference type="EMBL" id="MBS7812307.1"/>
    </source>
</evidence>
<organism evidence="2 3">
    <name type="scientific">Roseococcus pinisoli</name>
    <dbReference type="NCBI Taxonomy" id="2835040"/>
    <lineage>
        <taxon>Bacteria</taxon>
        <taxon>Pseudomonadati</taxon>
        <taxon>Pseudomonadota</taxon>
        <taxon>Alphaproteobacteria</taxon>
        <taxon>Acetobacterales</taxon>
        <taxon>Roseomonadaceae</taxon>
        <taxon>Roseococcus</taxon>
    </lineage>
</organism>
<gene>
    <name evidence="2" type="ORF">KHU32_15260</name>
</gene>
<dbReference type="InterPro" id="IPR019627">
    <property type="entry name" value="YAcAr"/>
</dbReference>
<accession>A0ABS5QF37</accession>
<dbReference type="Proteomes" id="UP000766336">
    <property type="component" value="Unassembled WGS sequence"/>
</dbReference>
<name>A0ABS5QF37_9PROT</name>
<comment type="caution">
    <text evidence="2">The sequence shown here is derived from an EMBL/GenBank/DDBJ whole genome shotgun (WGS) entry which is preliminary data.</text>
</comment>
<evidence type="ECO:0000259" key="1">
    <source>
        <dbReference type="Pfam" id="PF10686"/>
    </source>
</evidence>
<evidence type="ECO:0000313" key="3">
    <source>
        <dbReference type="Proteomes" id="UP000766336"/>
    </source>
</evidence>
<dbReference type="EMBL" id="JAHCDA010000003">
    <property type="protein sequence ID" value="MBS7812307.1"/>
    <property type="molecule type" value="Genomic_DNA"/>
</dbReference>
<dbReference type="Pfam" id="PF10686">
    <property type="entry name" value="YAcAr"/>
    <property type="match status" value="1"/>
</dbReference>
<proteinExistence type="predicted"/>
<dbReference type="RefSeq" id="WP_213671015.1">
    <property type="nucleotide sequence ID" value="NZ_JAHCDA010000003.1"/>
</dbReference>
<protein>
    <submittedName>
        <fullName evidence="2">DUF2493 domain-containing protein</fullName>
    </submittedName>
</protein>
<sequence length="139" mass="15072">MSIVLLVCGGRGYGRMPEVYNRRDKAALMEKARLEWVAGWAGMDKVHQQTPVRLLIQGEAPGGDAMAKAWAAANKIPCRGFPADWKAHPKSAGPIRNRQMLVEGKPDAVLALPGHKGTEDMVKQARRVGLPVYFLAGAA</sequence>
<reference evidence="2 3" key="1">
    <citation type="submission" date="2021-05" db="EMBL/GenBank/DDBJ databases">
        <title>Roseococcus sp. XZZS9, whole genome shotgun sequencing project.</title>
        <authorList>
            <person name="Zhao G."/>
            <person name="Shen L."/>
        </authorList>
    </citation>
    <scope>NUCLEOTIDE SEQUENCE [LARGE SCALE GENOMIC DNA]</scope>
    <source>
        <strain evidence="2 3">XZZS9</strain>
    </source>
</reference>